<feature type="transmembrane region" description="Helical" evidence="7">
    <location>
        <begin position="145"/>
        <end position="169"/>
    </location>
</feature>
<evidence type="ECO:0000313" key="9">
    <source>
        <dbReference type="EMBL" id="PON20380.1"/>
    </source>
</evidence>
<evidence type="ECO:0000259" key="8">
    <source>
        <dbReference type="PROSITE" id="PS50850"/>
    </source>
</evidence>
<proteinExistence type="predicted"/>
<name>A0A2P4Z7X8_9HYPO</name>
<dbReference type="InterPro" id="IPR036259">
    <property type="entry name" value="MFS_trans_sf"/>
</dbReference>
<evidence type="ECO:0000256" key="4">
    <source>
        <dbReference type="ARBA" id="ARBA00022989"/>
    </source>
</evidence>
<evidence type="ECO:0000256" key="1">
    <source>
        <dbReference type="ARBA" id="ARBA00004141"/>
    </source>
</evidence>
<dbReference type="AlphaFoldDB" id="A0A2P4Z7X8"/>
<dbReference type="GO" id="GO:0016020">
    <property type="term" value="C:membrane"/>
    <property type="evidence" value="ECO:0007669"/>
    <property type="project" value="UniProtKB-SubCell"/>
</dbReference>
<dbReference type="PANTHER" id="PTHR43791:SF36">
    <property type="entry name" value="TRANSPORTER, PUTATIVE (AFU_ORTHOLOGUE AFUA_6G08340)-RELATED"/>
    <property type="match status" value="1"/>
</dbReference>
<evidence type="ECO:0000256" key="3">
    <source>
        <dbReference type="ARBA" id="ARBA00022692"/>
    </source>
</evidence>
<dbReference type="Gene3D" id="1.20.1250.20">
    <property type="entry name" value="MFS general substrate transporter like domains"/>
    <property type="match status" value="2"/>
</dbReference>
<feature type="region of interest" description="Disordered" evidence="6">
    <location>
        <begin position="1"/>
        <end position="21"/>
    </location>
</feature>
<feature type="transmembrane region" description="Helical" evidence="7">
    <location>
        <begin position="50"/>
        <end position="67"/>
    </location>
</feature>
<dbReference type="SUPFAM" id="SSF103473">
    <property type="entry name" value="MFS general substrate transporter"/>
    <property type="match status" value="1"/>
</dbReference>
<gene>
    <name evidence="9" type="ORF">TGAM01_v210759</name>
</gene>
<evidence type="ECO:0000256" key="5">
    <source>
        <dbReference type="ARBA" id="ARBA00023136"/>
    </source>
</evidence>
<keyword evidence="10" id="KW-1185">Reference proteome</keyword>
<dbReference type="PANTHER" id="PTHR43791">
    <property type="entry name" value="PERMEASE-RELATED"/>
    <property type="match status" value="1"/>
</dbReference>
<dbReference type="GeneID" id="29988782"/>
<accession>A0A2P4Z7X8</accession>
<keyword evidence="3 7" id="KW-0812">Transmembrane</keyword>
<dbReference type="PROSITE" id="PS50850">
    <property type="entry name" value="MFS"/>
    <property type="match status" value="1"/>
</dbReference>
<evidence type="ECO:0000313" key="10">
    <source>
        <dbReference type="Proteomes" id="UP000054821"/>
    </source>
</evidence>
<feature type="transmembrane region" description="Helical" evidence="7">
    <location>
        <begin position="342"/>
        <end position="365"/>
    </location>
</feature>
<dbReference type="InterPro" id="IPR011701">
    <property type="entry name" value="MFS"/>
</dbReference>
<feature type="domain" description="Major facilitator superfamily (MFS) profile" evidence="8">
    <location>
        <begin position="54"/>
        <end position="461"/>
    </location>
</feature>
<feature type="transmembrane region" description="Helical" evidence="7">
    <location>
        <begin position="282"/>
        <end position="303"/>
    </location>
</feature>
<comment type="subcellular location">
    <subcellularLocation>
        <location evidence="1">Membrane</location>
        <topology evidence="1">Multi-pass membrane protein</topology>
    </subcellularLocation>
</comment>
<evidence type="ECO:0000256" key="6">
    <source>
        <dbReference type="SAM" id="MobiDB-lite"/>
    </source>
</evidence>
<comment type="caution">
    <text evidence="9">The sequence shown here is derived from an EMBL/GenBank/DDBJ whole genome shotgun (WGS) entry which is preliminary data.</text>
</comment>
<keyword evidence="2" id="KW-0813">Transport</keyword>
<feature type="transmembrane region" description="Helical" evidence="7">
    <location>
        <begin position="371"/>
        <end position="394"/>
    </location>
</feature>
<feature type="transmembrane region" description="Helical" evidence="7">
    <location>
        <begin position="120"/>
        <end position="139"/>
    </location>
</feature>
<sequence length="499" mass="55945">MDRHDRTSVSPEPGDEKMPKEVHLEEAAPDIVVPPTGEQSQSEKKLVRKTDFVVCMMFGLSYFFAYLDRGAIGNARIMGLQQDLGLSDDRFFNCILIFFIGYAVFEGPAFYLIRVFHAPTVYAISALIFGVSALLTAYAKTYAHLLVLRLFMGFGEATVQTGFVYVSLWYRREEMSVRASYLFAFTPIAGAISGLIAYGVNRGLEGAGGHRAWQWLFIIEGAATMIWAFVIWVVLPEIPEKELAKKRPLWFKDPEERRLIEQVLGAKVQFWQIKTAIKDIKVWIMAFIAATHATGLTGFSIFLPTFIHAFGVPPLVTQLYTIIPYGVAFISLIAVTRISDRLVVRFIPMLIVTGVAIIGFIIILAQTRPAVGIFASSVVTAAVYPGVAIVSGWIPSSNAGYTKRAAATWITQIFCQAFSILASRIYNKPPRFFKGHGVLLGFFILTFILLILMTYLMKRHNQEKDTLAAELDARGERNPDESKSLEELCDHHPSYRYLY</sequence>
<feature type="transmembrane region" description="Helical" evidence="7">
    <location>
        <begin position="406"/>
        <end position="426"/>
    </location>
</feature>
<dbReference type="GO" id="GO:0022857">
    <property type="term" value="F:transmembrane transporter activity"/>
    <property type="evidence" value="ECO:0007669"/>
    <property type="project" value="InterPro"/>
</dbReference>
<reference evidence="9 10" key="1">
    <citation type="journal article" date="2016" name="Genome Announc.">
        <title>Draft Whole-Genome Sequence of Trichoderma gamsii T6085, a Promising Biocontrol Agent of Fusarium Head Blight on Wheat.</title>
        <authorList>
            <person name="Baroncelli R."/>
            <person name="Zapparata A."/>
            <person name="Piaggeschi G."/>
            <person name="Sarrocco S."/>
            <person name="Vannacci G."/>
        </authorList>
    </citation>
    <scope>NUCLEOTIDE SEQUENCE [LARGE SCALE GENOMIC DNA]</scope>
    <source>
        <strain evidence="9 10">T6085</strain>
    </source>
</reference>
<dbReference type="RefSeq" id="XP_018658124.1">
    <property type="nucleotide sequence ID" value="XM_018808699.1"/>
</dbReference>
<feature type="transmembrane region" description="Helical" evidence="7">
    <location>
        <begin position="181"/>
        <end position="200"/>
    </location>
</feature>
<protein>
    <recommendedName>
        <fullName evidence="8">Major facilitator superfamily (MFS) profile domain-containing protein</fullName>
    </recommendedName>
</protein>
<evidence type="ECO:0000256" key="7">
    <source>
        <dbReference type="SAM" id="Phobius"/>
    </source>
</evidence>
<dbReference type="Pfam" id="PF07690">
    <property type="entry name" value="MFS_1"/>
    <property type="match status" value="1"/>
</dbReference>
<keyword evidence="4 7" id="KW-1133">Transmembrane helix</keyword>
<dbReference type="EMBL" id="JPDN02000071">
    <property type="protein sequence ID" value="PON20380.1"/>
    <property type="molecule type" value="Genomic_DNA"/>
</dbReference>
<feature type="transmembrane region" description="Helical" evidence="7">
    <location>
        <begin position="90"/>
        <end position="113"/>
    </location>
</feature>
<dbReference type="InterPro" id="IPR020846">
    <property type="entry name" value="MFS_dom"/>
</dbReference>
<feature type="transmembrane region" description="Helical" evidence="7">
    <location>
        <begin position="212"/>
        <end position="235"/>
    </location>
</feature>
<feature type="transmembrane region" description="Helical" evidence="7">
    <location>
        <begin position="438"/>
        <end position="457"/>
    </location>
</feature>
<evidence type="ECO:0000256" key="2">
    <source>
        <dbReference type="ARBA" id="ARBA00022448"/>
    </source>
</evidence>
<organism evidence="9 10">
    <name type="scientific">Trichoderma gamsii</name>
    <dbReference type="NCBI Taxonomy" id="398673"/>
    <lineage>
        <taxon>Eukaryota</taxon>
        <taxon>Fungi</taxon>
        <taxon>Dikarya</taxon>
        <taxon>Ascomycota</taxon>
        <taxon>Pezizomycotina</taxon>
        <taxon>Sordariomycetes</taxon>
        <taxon>Hypocreomycetidae</taxon>
        <taxon>Hypocreales</taxon>
        <taxon>Hypocreaceae</taxon>
        <taxon>Trichoderma</taxon>
    </lineage>
</organism>
<feature type="transmembrane region" description="Helical" evidence="7">
    <location>
        <begin position="315"/>
        <end position="335"/>
    </location>
</feature>
<dbReference type="Proteomes" id="UP000054821">
    <property type="component" value="Unassembled WGS sequence"/>
</dbReference>
<keyword evidence="5 7" id="KW-0472">Membrane</keyword>